<evidence type="ECO:0000256" key="1">
    <source>
        <dbReference type="SAM" id="MobiDB-lite"/>
    </source>
</evidence>
<evidence type="ECO:0000313" key="2">
    <source>
        <dbReference type="EMBL" id="KAL3756571.1"/>
    </source>
</evidence>
<name>A0ABD3LXX8_9STRA</name>
<keyword evidence="3" id="KW-1185">Reference proteome</keyword>
<organism evidence="2 3">
    <name type="scientific">Discostella pseudostelligera</name>
    <dbReference type="NCBI Taxonomy" id="259834"/>
    <lineage>
        <taxon>Eukaryota</taxon>
        <taxon>Sar</taxon>
        <taxon>Stramenopiles</taxon>
        <taxon>Ochrophyta</taxon>
        <taxon>Bacillariophyta</taxon>
        <taxon>Coscinodiscophyceae</taxon>
        <taxon>Thalassiosirophycidae</taxon>
        <taxon>Stephanodiscales</taxon>
        <taxon>Stephanodiscaceae</taxon>
        <taxon>Discostella</taxon>
    </lineage>
</organism>
<dbReference type="EMBL" id="JALLBG020000303">
    <property type="protein sequence ID" value="KAL3756571.1"/>
    <property type="molecule type" value="Genomic_DNA"/>
</dbReference>
<dbReference type="CDD" id="cd06661">
    <property type="entry name" value="GGCT_like"/>
    <property type="match status" value="1"/>
</dbReference>
<dbReference type="SUPFAM" id="SSF110857">
    <property type="entry name" value="Gamma-glutamyl cyclotransferase-like"/>
    <property type="match status" value="1"/>
</dbReference>
<evidence type="ECO:0000313" key="3">
    <source>
        <dbReference type="Proteomes" id="UP001530293"/>
    </source>
</evidence>
<proteinExistence type="predicted"/>
<reference evidence="2 3" key="1">
    <citation type="submission" date="2024-10" db="EMBL/GenBank/DDBJ databases">
        <title>Updated reference genomes for cyclostephanoid diatoms.</title>
        <authorList>
            <person name="Roberts W.R."/>
            <person name="Alverson A.J."/>
        </authorList>
    </citation>
    <scope>NUCLEOTIDE SEQUENCE [LARGE SCALE GENOMIC DNA]</scope>
    <source>
        <strain evidence="2 3">AJA232-27</strain>
    </source>
</reference>
<dbReference type="InterPro" id="IPR013024">
    <property type="entry name" value="GGCT-like"/>
</dbReference>
<gene>
    <name evidence="2" type="ORF">ACHAWU_009965</name>
</gene>
<dbReference type="Proteomes" id="UP001530293">
    <property type="component" value="Unassembled WGS sequence"/>
</dbReference>
<protein>
    <recommendedName>
        <fullName evidence="4">Gamma-glutamylcyclotransferase</fullName>
    </recommendedName>
</protein>
<evidence type="ECO:0008006" key="4">
    <source>
        <dbReference type="Google" id="ProtNLM"/>
    </source>
</evidence>
<dbReference type="AlphaFoldDB" id="A0ABD3LXX8"/>
<comment type="caution">
    <text evidence="2">The sequence shown here is derived from an EMBL/GenBank/DDBJ whole genome shotgun (WGS) entry which is preliminary data.</text>
</comment>
<accession>A0ABD3LXX8</accession>
<sequence length="320" mass="36929">MFTMKNFIFGYGSLICPQSRAITAPSLSNSTAEPVIVNHIERTWSARINRRRRHSGLQKMAPSSVRGWTPVGVRFRRGAVCNGVLICIDEEELFRFDEREVGYNRQRIDVADIHRHVDSDILINESMSLWPTESTDQENCDDMTPSRARDNLDPGGVKCSECRLVFERASVKRRKITTVSGTIALSEECEEIAVWVYVQNENLPADRAYPISQSYVDIIMRGCLSISRDFARRFLETTHGWRHDEWLDQNDGNNTNNDGEDDESNDDRVSTLNRYIWVNDRHAPIYCRADFEYSLMNGKEIDELIQEHHPRALKLRVLAM</sequence>
<feature type="region of interest" description="Disordered" evidence="1">
    <location>
        <begin position="245"/>
        <end position="266"/>
    </location>
</feature>
<dbReference type="InterPro" id="IPR036568">
    <property type="entry name" value="GGCT-like_sf"/>
</dbReference>